<accession>A0A1Z1M6E5</accession>
<evidence type="ECO:0000313" key="2">
    <source>
        <dbReference type="EMBL" id="ARW61433.1"/>
    </source>
</evidence>
<reference evidence="2" key="1">
    <citation type="journal article" date="2017" name="J. Phycol.">
        <title>Analysis of chloroplast genomes and a supermatrix inform reclassification of the Rhodomelaceae (Rhodophyta).</title>
        <authorList>
            <person name="Diaz-Tapia P."/>
            <person name="Maggs C.A."/>
            <person name="West J.A."/>
            <person name="Verbruggen H."/>
        </authorList>
    </citation>
    <scope>NUCLEOTIDE SEQUENCE</scope>
    <source>
        <strain evidence="2">JW3535</strain>
    </source>
</reference>
<evidence type="ECO:0000259" key="1">
    <source>
        <dbReference type="Pfam" id="PF13655"/>
    </source>
</evidence>
<keyword evidence="2" id="KW-0934">Plastid</keyword>
<dbReference type="EMBL" id="MF101418">
    <property type="protein sequence ID" value="ARW61433.1"/>
    <property type="molecule type" value="Genomic_DNA"/>
</dbReference>
<dbReference type="GeneID" id="33354479"/>
<feature type="domain" description="Reverse transcriptase N-terminal" evidence="1">
    <location>
        <begin position="13"/>
        <end position="64"/>
    </location>
</feature>
<dbReference type="AlphaFoldDB" id="A0A1Z1M6E5"/>
<dbReference type="Pfam" id="PF13655">
    <property type="entry name" value="RVT_N"/>
    <property type="match status" value="1"/>
</dbReference>
<dbReference type="InterPro" id="IPR025960">
    <property type="entry name" value="RVT_N"/>
</dbReference>
<dbReference type="RefSeq" id="YP_009392871.1">
    <property type="nucleotide sequence ID" value="NC_035265.1"/>
</dbReference>
<gene>
    <name evidence="2" type="primary">ConsOrf5</name>
</gene>
<keyword evidence="2" id="KW-0150">Chloroplast</keyword>
<proteinExistence type="predicted"/>
<name>A0A1Z1M6E5_9FLOR</name>
<protein>
    <recommendedName>
        <fullName evidence="1">Reverse transcriptase N-terminal domain-containing protein</fullName>
    </recommendedName>
</protein>
<sequence length="313" mass="38590">MLYTYNLNIETSWSSLPWKKIYTKITAVQQKIYKAAKRCEFSKMYRLQEYLLNTNECKIVSINSTVEKIHAFYFLQYKKNLSISNKEKFQIFKNLYSSKINCNKNIFFLIEEIKRYITYLSIKPEYLAKFVYTYSCYKKILKNKSLNYTNFFFNRYKKIAKTKKLDKKLLKIDCYKYKYSNEIYLFIINIYFCYSYWYKLYVNKLYVFSAKKRKTNSIHFLLSLKKYNYNKYIKNIFFLNISDKLVKFNNATVFSEHNLELFCLQFNKTIYYKLKKKYNNIFFKYKCFIFNSKHIHKDFHTMQLGYIYINYCI</sequence>
<organism evidence="2">
    <name type="scientific">Caloglossa intermedia</name>
    <dbReference type="NCBI Taxonomy" id="100879"/>
    <lineage>
        <taxon>Eukaryota</taxon>
        <taxon>Rhodophyta</taxon>
        <taxon>Florideophyceae</taxon>
        <taxon>Rhodymeniophycidae</taxon>
        <taxon>Ceramiales</taxon>
        <taxon>Delesseriaceae</taxon>
        <taxon>Caloglossa</taxon>
    </lineage>
</organism>
<geneLocation type="chloroplast" evidence="2"/>